<dbReference type="NCBIfam" id="NF004283">
    <property type="entry name" value="PRK05692.1"/>
    <property type="match status" value="1"/>
</dbReference>
<dbReference type="SUPFAM" id="SSF51569">
    <property type="entry name" value="Aldolase"/>
    <property type="match status" value="1"/>
</dbReference>
<dbReference type="FunFam" id="3.20.20.70:FF:000201">
    <property type="entry name" value="Hydroxymethylglutaryl-CoA lyase"/>
    <property type="match status" value="1"/>
</dbReference>
<dbReference type="InterPro" id="IPR013785">
    <property type="entry name" value="Aldolase_TIM"/>
</dbReference>
<dbReference type="GO" id="GO:0046951">
    <property type="term" value="P:ketone body biosynthetic process"/>
    <property type="evidence" value="ECO:0007669"/>
    <property type="project" value="TreeGrafter"/>
</dbReference>
<comment type="caution">
    <text evidence="8">The sequence shown here is derived from an EMBL/GenBank/DDBJ whole genome shotgun (WGS) entry which is preliminary data.</text>
</comment>
<evidence type="ECO:0000313" key="9">
    <source>
        <dbReference type="Proteomes" id="UP000321525"/>
    </source>
</evidence>
<dbReference type="EMBL" id="VOLR01000007">
    <property type="protein sequence ID" value="TWX61100.1"/>
    <property type="molecule type" value="Genomic_DNA"/>
</dbReference>
<evidence type="ECO:0000256" key="4">
    <source>
        <dbReference type="ARBA" id="ARBA00022723"/>
    </source>
</evidence>
<dbReference type="PANTHER" id="PTHR42738:SF7">
    <property type="entry name" value="HYDROXYMETHYLGLUTARYL-COA LYASE"/>
    <property type="match status" value="1"/>
</dbReference>
<comment type="similarity">
    <text evidence="2">Belongs to the HMG-CoA lyase family.</text>
</comment>
<sequence>MSSLANNTLPKQVKIVEVGPRDGLQNEKQQISAEDKIALINLLSDAGVSYIESGSFVSPKWVPQMATSTDVFNGIARKKGVTYAALTPNMKGFEAAVAVNANEVAIFGAASEAFSQKNINCSIAESLERFEPIMAAAKKLNIPVRGYVSCVVGCPYEGEVSPEKVAEVAEKLYQMGCYEISLGDTVGVGTPVSVQKMLQAVSARVPKAKLAVHFHDTYGQALTNIYTALQNGIAVIDSAIAGSGGCPYAKGASGNVATEDVVYLLNGLAINSGIDLDKLVHAGWFISDKLGKTPASKVSNAYRAQQ</sequence>
<dbReference type="GO" id="GO:0004419">
    <property type="term" value="F:hydroxymethylglutaryl-CoA lyase activity"/>
    <property type="evidence" value="ECO:0007669"/>
    <property type="project" value="UniProtKB-EC"/>
</dbReference>
<dbReference type="Proteomes" id="UP000321525">
    <property type="component" value="Unassembled WGS sequence"/>
</dbReference>
<feature type="domain" description="Pyruvate carboxyltransferase" evidence="6">
    <location>
        <begin position="13"/>
        <end position="280"/>
    </location>
</feature>
<dbReference type="GO" id="GO:0006552">
    <property type="term" value="P:L-leucine catabolic process"/>
    <property type="evidence" value="ECO:0007669"/>
    <property type="project" value="TreeGrafter"/>
</dbReference>
<name>A0A5C6QNR0_9GAMM</name>
<evidence type="ECO:0000313" key="8">
    <source>
        <dbReference type="EMBL" id="TWX70353.1"/>
    </source>
</evidence>
<accession>A0A5C6QNR0</accession>
<dbReference type="EC" id="4.1.3.4" evidence="3"/>
<dbReference type="InterPro" id="IPR000891">
    <property type="entry name" value="PYR_CT"/>
</dbReference>
<dbReference type="Proteomes" id="UP000321917">
    <property type="component" value="Unassembled WGS sequence"/>
</dbReference>
<gene>
    <name evidence="7" type="ORF">ESZ26_06880</name>
    <name evidence="8" type="ORF">ESZ27_04370</name>
</gene>
<dbReference type="PROSITE" id="PS50991">
    <property type="entry name" value="PYR_CT"/>
    <property type="match status" value="1"/>
</dbReference>
<keyword evidence="5 8" id="KW-0456">Lyase</keyword>
<evidence type="ECO:0000256" key="2">
    <source>
        <dbReference type="ARBA" id="ARBA00009405"/>
    </source>
</evidence>
<reference evidence="8 10" key="1">
    <citation type="submission" date="2019-07" db="EMBL/GenBank/DDBJ databases">
        <title>Genomes of sea-ice associated Colwellia species.</title>
        <authorList>
            <person name="Bowman J.P."/>
        </authorList>
    </citation>
    <scope>NUCLEOTIDE SEQUENCE [LARGE SCALE GENOMIC DNA]</scope>
    <source>
        <strain evidence="7 9">ACAM 607</strain>
        <strain evidence="8 10">IC036</strain>
    </source>
</reference>
<dbReference type="AlphaFoldDB" id="A0A5C6QNR0"/>
<keyword evidence="9" id="KW-1185">Reference proteome</keyword>
<evidence type="ECO:0000256" key="5">
    <source>
        <dbReference type="ARBA" id="ARBA00023239"/>
    </source>
</evidence>
<dbReference type="GO" id="GO:0046872">
    <property type="term" value="F:metal ion binding"/>
    <property type="evidence" value="ECO:0007669"/>
    <property type="project" value="UniProtKB-KW"/>
</dbReference>
<evidence type="ECO:0000256" key="1">
    <source>
        <dbReference type="ARBA" id="ARBA00005143"/>
    </source>
</evidence>
<dbReference type="RefSeq" id="WP_146799002.1">
    <property type="nucleotide sequence ID" value="NZ_VOLP01000008.1"/>
</dbReference>
<evidence type="ECO:0000313" key="7">
    <source>
        <dbReference type="EMBL" id="TWX61100.1"/>
    </source>
</evidence>
<dbReference type="PANTHER" id="PTHR42738">
    <property type="entry name" value="HYDROXYMETHYLGLUTARYL-COA LYASE"/>
    <property type="match status" value="1"/>
</dbReference>
<comment type="pathway">
    <text evidence="1">Metabolic intermediate metabolism; (S)-3-hydroxy-3-methylglutaryl-CoA degradation; acetoacetate from (S)-3-hydroxy-3-methylglutaryl-CoA: step 1/1.</text>
</comment>
<dbReference type="CDD" id="cd07938">
    <property type="entry name" value="DRE_TIM_HMGL"/>
    <property type="match status" value="1"/>
</dbReference>
<dbReference type="Pfam" id="PF00682">
    <property type="entry name" value="HMGL-like"/>
    <property type="match status" value="1"/>
</dbReference>
<keyword evidence="4" id="KW-0479">Metal-binding</keyword>
<evidence type="ECO:0000313" key="10">
    <source>
        <dbReference type="Proteomes" id="UP000321917"/>
    </source>
</evidence>
<dbReference type="OrthoDB" id="9784013at2"/>
<protein>
    <recommendedName>
        <fullName evidence="3">hydroxymethylglutaryl-CoA lyase</fullName>
        <ecNumber evidence="3">4.1.3.4</ecNumber>
    </recommendedName>
</protein>
<evidence type="ECO:0000259" key="6">
    <source>
        <dbReference type="PROSITE" id="PS50991"/>
    </source>
</evidence>
<proteinExistence type="inferred from homology"/>
<dbReference type="EMBL" id="VOLQ01000005">
    <property type="protein sequence ID" value="TWX70353.1"/>
    <property type="molecule type" value="Genomic_DNA"/>
</dbReference>
<evidence type="ECO:0000256" key="3">
    <source>
        <dbReference type="ARBA" id="ARBA00012910"/>
    </source>
</evidence>
<dbReference type="InterPro" id="IPR043594">
    <property type="entry name" value="HMGL"/>
</dbReference>
<organism evidence="8 10">
    <name type="scientific">Colwellia hornerae</name>
    <dbReference type="NCBI Taxonomy" id="89402"/>
    <lineage>
        <taxon>Bacteria</taxon>
        <taxon>Pseudomonadati</taxon>
        <taxon>Pseudomonadota</taxon>
        <taxon>Gammaproteobacteria</taxon>
        <taxon>Alteromonadales</taxon>
        <taxon>Colwelliaceae</taxon>
        <taxon>Colwellia</taxon>
    </lineage>
</organism>
<dbReference type="Gene3D" id="3.20.20.70">
    <property type="entry name" value="Aldolase class I"/>
    <property type="match status" value="1"/>
</dbReference>